<comment type="similarity">
    <text evidence="1">Belongs to the eukaryotic-type N-acetylglucosamine kinase family.</text>
</comment>
<proteinExistence type="inferred from homology"/>
<evidence type="ECO:0000256" key="3">
    <source>
        <dbReference type="ARBA" id="ARBA00014974"/>
    </source>
</evidence>
<gene>
    <name evidence="7" type="primary">LOC106465073</name>
</gene>
<keyword evidence="6" id="KW-1185">Reference proteome</keyword>
<dbReference type="InterPro" id="IPR039758">
    <property type="entry name" value="NAGK-like"/>
</dbReference>
<protein>
    <recommendedName>
        <fullName evidence="3">N-acetyl-D-glucosamine kinase</fullName>
        <ecNumber evidence="2">2.7.1.59</ecNumber>
    </recommendedName>
    <alternativeName>
        <fullName evidence="4">GlcNAc kinase</fullName>
    </alternativeName>
</protein>
<dbReference type="InterPro" id="IPR043129">
    <property type="entry name" value="ATPase_NBD"/>
</dbReference>
<dbReference type="Pfam" id="PF01869">
    <property type="entry name" value="BcrAD_BadFG"/>
    <property type="match status" value="1"/>
</dbReference>
<evidence type="ECO:0000256" key="1">
    <source>
        <dbReference type="ARBA" id="ARBA00006198"/>
    </source>
</evidence>
<dbReference type="PANTHER" id="PTHR12862">
    <property type="entry name" value="BADF TYPE ATPASE DOMAIN-CONTAINING PROTEIN"/>
    <property type="match status" value="1"/>
</dbReference>
<evidence type="ECO:0000256" key="4">
    <source>
        <dbReference type="ARBA" id="ARBA00031123"/>
    </source>
</evidence>
<organism evidence="6 7">
    <name type="scientific">Limulus polyphemus</name>
    <name type="common">Atlantic horseshoe crab</name>
    <dbReference type="NCBI Taxonomy" id="6850"/>
    <lineage>
        <taxon>Eukaryota</taxon>
        <taxon>Metazoa</taxon>
        <taxon>Ecdysozoa</taxon>
        <taxon>Arthropoda</taxon>
        <taxon>Chelicerata</taxon>
        <taxon>Merostomata</taxon>
        <taxon>Xiphosura</taxon>
        <taxon>Limulidae</taxon>
        <taxon>Limulus</taxon>
    </lineage>
</organism>
<reference evidence="7" key="1">
    <citation type="submission" date="2025-08" db="UniProtKB">
        <authorList>
            <consortium name="RefSeq"/>
        </authorList>
    </citation>
    <scope>IDENTIFICATION</scope>
    <source>
        <tissue evidence="7">Muscle</tissue>
    </source>
</reference>
<dbReference type="Gene3D" id="3.30.420.40">
    <property type="match status" value="1"/>
</dbReference>
<accession>A0ABM1BF46</accession>
<dbReference type="PANTHER" id="PTHR12862:SF0">
    <property type="entry name" value="N-ACETYL-D-GLUCOSAMINE KINASE"/>
    <property type="match status" value="1"/>
</dbReference>
<dbReference type="GeneID" id="106465073"/>
<evidence type="ECO:0000313" key="7">
    <source>
        <dbReference type="RefSeq" id="XP_013780725.1"/>
    </source>
</evidence>
<dbReference type="CDD" id="cd24078">
    <property type="entry name" value="ASKHA_NBD_NAGK_meta"/>
    <property type="match status" value="1"/>
</dbReference>
<feature type="domain" description="ATPase BadF/BadG/BcrA/BcrD type" evidence="5">
    <location>
        <begin position="10"/>
        <end position="311"/>
    </location>
</feature>
<evidence type="ECO:0000256" key="2">
    <source>
        <dbReference type="ARBA" id="ARBA00012122"/>
    </source>
</evidence>
<dbReference type="Proteomes" id="UP000694941">
    <property type="component" value="Unplaced"/>
</dbReference>
<dbReference type="SUPFAM" id="SSF53067">
    <property type="entry name" value="Actin-like ATPase domain"/>
    <property type="match status" value="2"/>
</dbReference>
<dbReference type="RefSeq" id="XP_013780725.1">
    <property type="nucleotide sequence ID" value="XM_013925271.2"/>
</dbReference>
<name>A0ABM1BF46_LIMPO</name>
<dbReference type="EC" id="2.7.1.59" evidence="2"/>
<evidence type="ECO:0000313" key="6">
    <source>
        <dbReference type="Proteomes" id="UP000694941"/>
    </source>
</evidence>
<evidence type="ECO:0000259" key="5">
    <source>
        <dbReference type="Pfam" id="PF01869"/>
    </source>
</evidence>
<sequence>MKVTDQIFCGLEGGASFSKLVLVKGNGEVLCWVDGPCTNHLLVGKDECQNRISTMIEKAKKEAGIDPKIPLGGLGLSMSGCEREEENRKFEDEFLIRFPNLTRSVSVSSDTVGSVLTASPKGGMVLIAGTGSNALVINPDGTTARCGGWGHLIGDEASAFWISRKAIKIIFDAEDNFDVAPHDITRAKETVLKHFKVQDKSELLSHCYVNFSKSFFAGVCVKLAQVAEEGDPLCRFLFYEAGNALAKHVMALIPKIHHNLLESEGGLPIVCVGSVFKSWELLKDGFHGALDSKLHEFSLLRLKTSSAIGAAFMGAKAVGVKLPLNFSENFYKLHHFKC</sequence>
<dbReference type="InterPro" id="IPR002731">
    <property type="entry name" value="ATPase_BadF"/>
</dbReference>